<organism evidence="2 3">
    <name type="scientific">Streptomyces venetus</name>
    <dbReference type="NCBI Taxonomy" id="1701086"/>
    <lineage>
        <taxon>Bacteria</taxon>
        <taxon>Bacillati</taxon>
        <taxon>Actinomycetota</taxon>
        <taxon>Actinomycetes</taxon>
        <taxon>Kitasatosporales</taxon>
        <taxon>Streptomycetaceae</taxon>
        <taxon>Streptomyces</taxon>
    </lineage>
</organism>
<evidence type="ECO:0000256" key="1">
    <source>
        <dbReference type="SAM" id="MobiDB-lite"/>
    </source>
</evidence>
<evidence type="ECO:0000313" key="2">
    <source>
        <dbReference type="EMBL" id="GAA4292066.1"/>
    </source>
</evidence>
<dbReference type="EMBL" id="BAABET010000001">
    <property type="protein sequence ID" value="GAA4292066.1"/>
    <property type="molecule type" value="Genomic_DNA"/>
</dbReference>
<gene>
    <name evidence="2" type="ORF">GCM10023086_01660</name>
</gene>
<comment type="caution">
    <text evidence="2">The sequence shown here is derived from an EMBL/GenBank/DDBJ whole genome shotgun (WGS) entry which is preliminary data.</text>
</comment>
<name>A0ABP8F116_9ACTN</name>
<reference evidence="3" key="1">
    <citation type="journal article" date="2019" name="Int. J. Syst. Evol. Microbiol.">
        <title>The Global Catalogue of Microorganisms (GCM) 10K type strain sequencing project: providing services to taxonomists for standard genome sequencing and annotation.</title>
        <authorList>
            <consortium name="The Broad Institute Genomics Platform"/>
            <consortium name="The Broad Institute Genome Sequencing Center for Infectious Disease"/>
            <person name="Wu L."/>
            <person name="Ma J."/>
        </authorList>
    </citation>
    <scope>NUCLEOTIDE SEQUENCE [LARGE SCALE GENOMIC DNA]</scope>
    <source>
        <strain evidence="3">JCM 31290</strain>
    </source>
</reference>
<keyword evidence="3" id="KW-1185">Reference proteome</keyword>
<protein>
    <submittedName>
        <fullName evidence="2">Uncharacterized protein</fullName>
    </submittedName>
</protein>
<dbReference type="Proteomes" id="UP001501115">
    <property type="component" value="Unassembled WGS sequence"/>
</dbReference>
<evidence type="ECO:0000313" key="3">
    <source>
        <dbReference type="Proteomes" id="UP001501115"/>
    </source>
</evidence>
<feature type="compositionally biased region" description="Low complexity" evidence="1">
    <location>
        <begin position="7"/>
        <end position="23"/>
    </location>
</feature>
<feature type="region of interest" description="Disordered" evidence="1">
    <location>
        <begin position="1"/>
        <end position="23"/>
    </location>
</feature>
<sequence length="115" mass="11552">MLGPSSAGTRPGAGAEARAGPAPGACDAVSAAIATTAANVPVTRLTLCPATSCSPSLWTACPLLYGAGRRVRRALSVYVSDGVDRAGMESGRRVGLYAGFCSRGSSRSPGRRPSI</sequence>
<proteinExistence type="predicted"/>
<accession>A0ABP8F116</accession>